<dbReference type="AlphaFoldDB" id="A0A3Q7JL36"/>
<organism evidence="1">
    <name type="scientific">Solanum lycopersicum</name>
    <name type="common">Tomato</name>
    <name type="synonym">Lycopersicon esculentum</name>
    <dbReference type="NCBI Taxonomy" id="4081"/>
    <lineage>
        <taxon>Eukaryota</taxon>
        <taxon>Viridiplantae</taxon>
        <taxon>Streptophyta</taxon>
        <taxon>Embryophyta</taxon>
        <taxon>Tracheophyta</taxon>
        <taxon>Spermatophyta</taxon>
        <taxon>Magnoliopsida</taxon>
        <taxon>eudicotyledons</taxon>
        <taxon>Gunneridae</taxon>
        <taxon>Pentapetalae</taxon>
        <taxon>asterids</taxon>
        <taxon>lamiids</taxon>
        <taxon>Solanales</taxon>
        <taxon>Solanaceae</taxon>
        <taxon>Solanoideae</taxon>
        <taxon>Solaneae</taxon>
        <taxon>Solanum</taxon>
        <taxon>Solanum subgen. Lycopersicon</taxon>
    </lineage>
</organism>
<sequence>MHEQSGQGHPVFSLIELAMQEQSGQGRSTVVSKFLVLGKLKFSEYNTGMILDSVVSTSFTEYNTGTSGFNITL</sequence>
<reference evidence="1" key="2">
    <citation type="submission" date="2019-01" db="UniProtKB">
        <authorList>
            <consortium name="EnsemblPlants"/>
        </authorList>
    </citation>
    <scope>IDENTIFICATION</scope>
    <source>
        <strain evidence="1">cv. Heinz 1706</strain>
    </source>
</reference>
<accession>A0A3Q7JL36</accession>
<protein>
    <submittedName>
        <fullName evidence="1">Uncharacterized protein</fullName>
    </submittedName>
</protein>
<reference evidence="1" key="1">
    <citation type="journal article" date="2012" name="Nature">
        <title>The tomato genome sequence provides insights into fleshy fruit evolution.</title>
        <authorList>
            <consortium name="Tomato Genome Consortium"/>
        </authorList>
    </citation>
    <scope>NUCLEOTIDE SEQUENCE [LARGE SCALE GENOMIC DNA]</scope>
    <source>
        <strain evidence="1">cv. Heinz 1706</strain>
    </source>
</reference>
<dbReference type="Proteomes" id="UP000004994">
    <property type="component" value="Chromosome 11"/>
</dbReference>
<keyword evidence="2" id="KW-1185">Reference proteome</keyword>
<dbReference type="Gramene" id="Solyc11g027860.1.1">
    <property type="protein sequence ID" value="Solyc11g027860.1.1.1"/>
    <property type="gene ID" value="Solyc11g027860.1"/>
</dbReference>
<dbReference type="InParanoid" id="A0A3Q7JL36"/>
<proteinExistence type="predicted"/>
<dbReference type="PaxDb" id="4081-Solyc11g027860.1.1"/>
<evidence type="ECO:0000313" key="2">
    <source>
        <dbReference type="Proteomes" id="UP000004994"/>
    </source>
</evidence>
<evidence type="ECO:0000313" key="1">
    <source>
        <dbReference type="EnsemblPlants" id="Solyc11g027860.1.1.1"/>
    </source>
</evidence>
<name>A0A3Q7JL36_SOLLC</name>
<dbReference type="EnsemblPlants" id="Solyc11g027860.1.1">
    <property type="protein sequence ID" value="Solyc11g027860.1.1.1"/>
    <property type="gene ID" value="Solyc11g027860.1"/>
</dbReference>